<dbReference type="Proteomes" id="UP000004994">
    <property type="component" value="Unassembled WGS sequence"/>
</dbReference>
<accession>A0A494G8I3</accession>
<organism evidence="1">
    <name type="scientific">Solanum lycopersicum</name>
    <name type="common">Tomato</name>
    <name type="synonym">Lycopersicon esculentum</name>
    <dbReference type="NCBI Taxonomy" id="4081"/>
    <lineage>
        <taxon>Eukaryota</taxon>
        <taxon>Viridiplantae</taxon>
        <taxon>Streptophyta</taxon>
        <taxon>Embryophyta</taxon>
        <taxon>Tracheophyta</taxon>
        <taxon>Spermatophyta</taxon>
        <taxon>Magnoliopsida</taxon>
        <taxon>eudicotyledons</taxon>
        <taxon>Gunneridae</taxon>
        <taxon>Pentapetalae</taxon>
        <taxon>asterids</taxon>
        <taxon>lamiids</taxon>
        <taxon>Solanales</taxon>
        <taxon>Solanaceae</taxon>
        <taxon>Solanoideae</taxon>
        <taxon>Solaneae</taxon>
        <taxon>Solanum</taxon>
        <taxon>Solanum subgen. Lycopersicon</taxon>
    </lineage>
</organism>
<keyword evidence="2" id="KW-1185">Reference proteome</keyword>
<dbReference type="PaxDb" id="4081-Solyc00g008080.1.1"/>
<dbReference type="AlphaFoldDB" id="A0A494G8I3"/>
<reference evidence="1" key="1">
    <citation type="journal article" date="2012" name="Nature">
        <title>The tomato genome sequence provides insights into fleshy fruit evolution.</title>
        <authorList>
            <consortium name="Tomato Genome Consortium"/>
        </authorList>
    </citation>
    <scope>NUCLEOTIDE SEQUENCE [LARGE SCALE GENOMIC DNA]</scope>
    <source>
        <strain evidence="1">cv. Heinz 1706</strain>
    </source>
</reference>
<evidence type="ECO:0000313" key="1">
    <source>
        <dbReference type="EnsemblPlants" id="Solyc00g008080.1.1"/>
    </source>
</evidence>
<name>A0A494G8I3_SOLLC</name>
<evidence type="ECO:0000313" key="2">
    <source>
        <dbReference type="Proteomes" id="UP000004994"/>
    </source>
</evidence>
<proteinExistence type="predicted"/>
<dbReference type="InParanoid" id="A0A494G8I3"/>
<dbReference type="Gramene" id="Solyc00g008080.1.1">
    <property type="protein sequence ID" value="Solyc00g008080.1.1"/>
    <property type="gene ID" value="Solyc00g008080.1"/>
</dbReference>
<sequence length="133" mass="14771">MIGRRQALYATMALGKHTRSNDVGLGNPSMQLCSTRGWMTSRVKCRHCPLTAYTVELCWVWRAMLSSPLDNTHDRTTSGATCSHGPWATPTVGLRWAWHAIIALGVITPLDQVRCGMPTWPFGSTHGWMRSGM</sequence>
<dbReference type="PANTHER" id="PTHR33187:SF11">
    <property type="entry name" value="AMINOTRANSFERASE-LIKE PLANT MOBILE DOMAIN-CONTAINING PROTEIN"/>
    <property type="match status" value="1"/>
</dbReference>
<protein>
    <submittedName>
        <fullName evidence="1">Uncharacterized protein</fullName>
    </submittedName>
</protein>
<dbReference type="PANTHER" id="PTHR33187">
    <property type="entry name" value="WU:FI09B08"/>
    <property type="match status" value="1"/>
</dbReference>
<dbReference type="EnsemblPlants" id="Solyc00g008080.1.1">
    <property type="protein sequence ID" value="Solyc00g008080.1.1"/>
    <property type="gene ID" value="Solyc00g008080.1"/>
</dbReference>
<reference evidence="1" key="2">
    <citation type="submission" date="2019-04" db="UniProtKB">
        <authorList>
            <consortium name="EnsemblPlants"/>
        </authorList>
    </citation>
    <scope>IDENTIFICATION</scope>
    <source>
        <strain evidence="1">cv. Heinz 1706</strain>
    </source>
</reference>